<dbReference type="EMBL" id="AWQS01000146">
    <property type="protein sequence ID" value="EWT05102.1"/>
    <property type="molecule type" value="Genomic_DNA"/>
</dbReference>
<gene>
    <name evidence="3" type="ORF">N864_06985</name>
</gene>
<organism evidence="3 4">
    <name type="scientific">Intrasporangium chromatireducens Q5-1</name>
    <dbReference type="NCBI Taxonomy" id="584657"/>
    <lineage>
        <taxon>Bacteria</taxon>
        <taxon>Bacillati</taxon>
        <taxon>Actinomycetota</taxon>
        <taxon>Actinomycetes</taxon>
        <taxon>Micrococcales</taxon>
        <taxon>Intrasporangiaceae</taxon>
        <taxon>Intrasporangium</taxon>
    </lineage>
</organism>
<dbReference type="InterPro" id="IPR011037">
    <property type="entry name" value="Pyrv_Knase-like_insert_dom_sf"/>
</dbReference>
<evidence type="ECO:0000256" key="1">
    <source>
        <dbReference type="SAM" id="MobiDB-lite"/>
    </source>
</evidence>
<dbReference type="InterPro" id="IPR052353">
    <property type="entry name" value="Benzoxazolinone_Detox_Enz"/>
</dbReference>
<dbReference type="PANTHER" id="PTHR30212:SF2">
    <property type="entry name" value="PROTEIN YIIM"/>
    <property type="match status" value="1"/>
</dbReference>
<dbReference type="PROSITE" id="PS51340">
    <property type="entry name" value="MOSC"/>
    <property type="match status" value="1"/>
</dbReference>
<dbReference type="SUPFAM" id="SSF50800">
    <property type="entry name" value="PK beta-barrel domain-like"/>
    <property type="match status" value="1"/>
</dbReference>
<dbReference type="PATRIC" id="fig|584657.3.peg.3016"/>
<sequence length="216" mass="23487">MLSINVGPGVPRRYASGPTTAIDKRPVEIADVRDPGPKTGGLGSGLVGDEIGDQRHHGGRSQAVYAYAREDLDWWAAELGRRLPDGMFGENLTTIGVDCTTARVGEVWRVGSAVLRVEVPRIPCATFAGHMGVPGWVKRFSEVGRTGAYLSVVEPGRLRTGDEIHVERPAHDITLLLNFRAAMGDRDAAERVLDSGVLADEEQEWLARKVGRPLRQ</sequence>
<dbReference type="OrthoDB" id="9786134at2"/>
<dbReference type="Pfam" id="PF03473">
    <property type="entry name" value="MOSC"/>
    <property type="match status" value="1"/>
</dbReference>
<dbReference type="Proteomes" id="UP000019494">
    <property type="component" value="Unassembled WGS sequence"/>
</dbReference>
<dbReference type="GO" id="GO:0030170">
    <property type="term" value="F:pyridoxal phosphate binding"/>
    <property type="evidence" value="ECO:0007669"/>
    <property type="project" value="InterPro"/>
</dbReference>
<dbReference type="GO" id="GO:0030151">
    <property type="term" value="F:molybdenum ion binding"/>
    <property type="evidence" value="ECO:0007669"/>
    <property type="project" value="InterPro"/>
</dbReference>
<evidence type="ECO:0000313" key="4">
    <source>
        <dbReference type="Proteomes" id="UP000019494"/>
    </source>
</evidence>
<keyword evidence="4" id="KW-1185">Reference proteome</keyword>
<reference evidence="4" key="1">
    <citation type="submission" date="2013-08" db="EMBL/GenBank/DDBJ databases">
        <title>Intrasporangium oryzae NRRL B-24470.</title>
        <authorList>
            <person name="Liu H."/>
            <person name="Wang G."/>
        </authorList>
    </citation>
    <scope>NUCLEOTIDE SEQUENCE [LARGE SCALE GENOMIC DNA]</scope>
    <source>
        <strain evidence="4">Q5-1</strain>
    </source>
</reference>
<comment type="caution">
    <text evidence="3">The sequence shown here is derived from an EMBL/GenBank/DDBJ whole genome shotgun (WGS) entry which is preliminary data.</text>
</comment>
<dbReference type="AlphaFoldDB" id="W9GIY6"/>
<evidence type="ECO:0000259" key="2">
    <source>
        <dbReference type="PROSITE" id="PS51340"/>
    </source>
</evidence>
<dbReference type="InterPro" id="IPR005302">
    <property type="entry name" value="MoCF_Sase_C"/>
</dbReference>
<accession>W9GIY6</accession>
<dbReference type="GO" id="GO:0003824">
    <property type="term" value="F:catalytic activity"/>
    <property type="evidence" value="ECO:0007669"/>
    <property type="project" value="InterPro"/>
</dbReference>
<dbReference type="PANTHER" id="PTHR30212">
    <property type="entry name" value="PROTEIN YIIM"/>
    <property type="match status" value="1"/>
</dbReference>
<proteinExistence type="predicted"/>
<evidence type="ECO:0000313" key="3">
    <source>
        <dbReference type="EMBL" id="EWT05102.1"/>
    </source>
</evidence>
<feature type="region of interest" description="Disordered" evidence="1">
    <location>
        <begin position="1"/>
        <end position="21"/>
    </location>
</feature>
<protein>
    <submittedName>
        <fullName evidence="3">Molybdenum cofactor biosysynthesis protein</fullName>
    </submittedName>
</protein>
<name>W9GIY6_9MICO</name>
<feature type="domain" description="MOSC" evidence="2">
    <location>
        <begin position="30"/>
        <end position="167"/>
    </location>
</feature>
<dbReference type="Gene3D" id="2.40.33.20">
    <property type="entry name" value="PK beta-barrel domain-like"/>
    <property type="match status" value="1"/>
</dbReference>